<dbReference type="AlphaFoldDB" id="A0A916UKV9"/>
<dbReference type="EMBL" id="BMIL01000014">
    <property type="protein sequence ID" value="GGC75736.1"/>
    <property type="molecule type" value="Genomic_DNA"/>
</dbReference>
<reference evidence="1" key="1">
    <citation type="journal article" date="2014" name="Int. J. Syst. Evol. Microbiol.">
        <title>Complete genome sequence of Corynebacterium casei LMG S-19264T (=DSM 44701T), isolated from a smear-ripened cheese.</title>
        <authorList>
            <consortium name="US DOE Joint Genome Institute (JGI-PGF)"/>
            <person name="Walter F."/>
            <person name="Albersmeier A."/>
            <person name="Kalinowski J."/>
            <person name="Ruckert C."/>
        </authorList>
    </citation>
    <scope>NUCLEOTIDE SEQUENCE</scope>
    <source>
        <strain evidence="1">CGMCC 1.15343</strain>
    </source>
</reference>
<evidence type="ECO:0000313" key="2">
    <source>
        <dbReference type="Proteomes" id="UP000651668"/>
    </source>
</evidence>
<gene>
    <name evidence="1" type="ORF">GCM10011387_31890</name>
</gene>
<evidence type="ECO:0008006" key="3">
    <source>
        <dbReference type="Google" id="ProtNLM"/>
    </source>
</evidence>
<dbReference type="RefSeq" id="WP_188627938.1">
    <property type="nucleotide sequence ID" value="NZ_BMIL01000014.1"/>
</dbReference>
<dbReference type="InterPro" id="IPR045738">
    <property type="entry name" value="DUF6088"/>
</dbReference>
<keyword evidence="2" id="KW-1185">Reference proteome</keyword>
<sequence>MGKTHSEIENTLKRKKKGNLIFPTDFRGMGSEAAIKMALNRLNKENIIKRIAHGIYLIPKIDPLFGAISPSPEEVAEALAKKEKVNIKPTGAYALHKLGLTTQVPTKLVYLTDGSPREIKMGKTIIKFKATTSKKLAMAGPYSSLIIQALEELGTDNIDEQTESKIKALLRKESPALLLNDLKLAPAKINDYIIKLL</sequence>
<dbReference type="Proteomes" id="UP000651668">
    <property type="component" value="Unassembled WGS sequence"/>
</dbReference>
<evidence type="ECO:0000313" key="1">
    <source>
        <dbReference type="EMBL" id="GGC75736.1"/>
    </source>
</evidence>
<comment type="caution">
    <text evidence="1">The sequence shown here is derived from an EMBL/GenBank/DDBJ whole genome shotgun (WGS) entry which is preliminary data.</text>
</comment>
<reference evidence="1" key="2">
    <citation type="submission" date="2020-09" db="EMBL/GenBank/DDBJ databases">
        <authorList>
            <person name="Sun Q."/>
            <person name="Zhou Y."/>
        </authorList>
    </citation>
    <scope>NUCLEOTIDE SEQUENCE</scope>
    <source>
        <strain evidence="1">CGMCC 1.15343</strain>
    </source>
</reference>
<accession>A0A916UKV9</accession>
<organism evidence="1 2">
    <name type="scientific">Pedobacter quisquiliarum</name>
    <dbReference type="NCBI Taxonomy" id="1834438"/>
    <lineage>
        <taxon>Bacteria</taxon>
        <taxon>Pseudomonadati</taxon>
        <taxon>Bacteroidota</taxon>
        <taxon>Sphingobacteriia</taxon>
        <taxon>Sphingobacteriales</taxon>
        <taxon>Sphingobacteriaceae</taxon>
        <taxon>Pedobacter</taxon>
    </lineage>
</organism>
<dbReference type="Pfam" id="PF19570">
    <property type="entry name" value="DUF6088"/>
    <property type="match status" value="1"/>
</dbReference>
<proteinExistence type="predicted"/>
<protein>
    <recommendedName>
        <fullName evidence="3">Transcriptional regulator, AbiEi antitoxin, Type IV TA system</fullName>
    </recommendedName>
</protein>
<name>A0A916UKV9_9SPHI</name>